<keyword evidence="4" id="KW-0547">Nucleotide-binding</keyword>
<feature type="region of interest" description="Disordered" evidence="7">
    <location>
        <begin position="78"/>
        <end position="97"/>
    </location>
</feature>
<dbReference type="SUPFAM" id="SSF56112">
    <property type="entry name" value="Protein kinase-like (PK-like)"/>
    <property type="match status" value="1"/>
</dbReference>
<organism evidence="9 10">
    <name type="scientific">Fasciolopsis buskii</name>
    <dbReference type="NCBI Taxonomy" id="27845"/>
    <lineage>
        <taxon>Eukaryota</taxon>
        <taxon>Metazoa</taxon>
        <taxon>Spiralia</taxon>
        <taxon>Lophotrochozoa</taxon>
        <taxon>Platyhelminthes</taxon>
        <taxon>Trematoda</taxon>
        <taxon>Digenea</taxon>
        <taxon>Plagiorchiida</taxon>
        <taxon>Echinostomata</taxon>
        <taxon>Echinostomatoidea</taxon>
        <taxon>Fasciolidae</taxon>
        <taxon>Fasciolopsis</taxon>
    </lineage>
</organism>
<comment type="similarity">
    <text evidence="1">Belongs to the protein kinase superfamily. CMGC Ser/Thr protein kinase family. CDC2/CDKX subfamily.</text>
</comment>
<dbReference type="InterPro" id="IPR011009">
    <property type="entry name" value="Kinase-like_dom_sf"/>
</dbReference>
<evidence type="ECO:0000259" key="8">
    <source>
        <dbReference type="PROSITE" id="PS50011"/>
    </source>
</evidence>
<keyword evidence="6" id="KW-0067">ATP-binding</keyword>
<evidence type="ECO:0000256" key="6">
    <source>
        <dbReference type="ARBA" id="ARBA00022840"/>
    </source>
</evidence>
<dbReference type="Pfam" id="PF00069">
    <property type="entry name" value="Pkinase"/>
    <property type="match status" value="1"/>
</dbReference>
<dbReference type="PROSITE" id="PS50011">
    <property type="entry name" value="PROTEIN_KINASE_DOM"/>
    <property type="match status" value="1"/>
</dbReference>
<dbReference type="GO" id="GO:0005737">
    <property type="term" value="C:cytoplasm"/>
    <property type="evidence" value="ECO:0007669"/>
    <property type="project" value="TreeGrafter"/>
</dbReference>
<gene>
    <name evidence="9" type="ORF">FBUS_05626</name>
</gene>
<dbReference type="OrthoDB" id="6248443at2759"/>
<keyword evidence="2" id="KW-0723">Serine/threonine-protein kinase</keyword>
<evidence type="ECO:0000313" key="10">
    <source>
        <dbReference type="Proteomes" id="UP000728185"/>
    </source>
</evidence>
<dbReference type="GO" id="GO:0004693">
    <property type="term" value="F:cyclin-dependent protein serine/threonine kinase activity"/>
    <property type="evidence" value="ECO:0007669"/>
    <property type="project" value="TreeGrafter"/>
</dbReference>
<feature type="region of interest" description="Disordered" evidence="7">
    <location>
        <begin position="746"/>
        <end position="769"/>
    </location>
</feature>
<dbReference type="GO" id="GO:0005524">
    <property type="term" value="F:ATP binding"/>
    <property type="evidence" value="ECO:0007669"/>
    <property type="project" value="UniProtKB-KW"/>
</dbReference>
<feature type="compositionally biased region" description="Low complexity" evidence="7">
    <location>
        <begin position="554"/>
        <end position="565"/>
    </location>
</feature>
<name>A0A8E0RMC5_9TREM</name>
<accession>A0A8E0RMC5</accession>
<feature type="region of interest" description="Disordered" evidence="7">
    <location>
        <begin position="504"/>
        <end position="567"/>
    </location>
</feature>
<evidence type="ECO:0000256" key="7">
    <source>
        <dbReference type="SAM" id="MobiDB-lite"/>
    </source>
</evidence>
<feature type="domain" description="Protein kinase" evidence="8">
    <location>
        <begin position="1"/>
        <end position="422"/>
    </location>
</feature>
<dbReference type="PROSITE" id="PS00108">
    <property type="entry name" value="PROTEIN_KINASE_ST"/>
    <property type="match status" value="1"/>
</dbReference>
<protein>
    <submittedName>
        <fullName evidence="9">Cyclin-dependent kinase 18</fullName>
    </submittedName>
</protein>
<keyword evidence="10" id="KW-1185">Reference proteome</keyword>
<evidence type="ECO:0000313" key="9">
    <source>
        <dbReference type="EMBL" id="KAA0184090.1"/>
    </source>
</evidence>
<dbReference type="AlphaFoldDB" id="A0A8E0RMC5"/>
<keyword evidence="3" id="KW-0808">Transferase</keyword>
<proteinExistence type="inferred from homology"/>
<comment type="caution">
    <text evidence="9">The sequence shown here is derived from an EMBL/GenBank/DDBJ whole genome shotgun (WGS) entry which is preliminary data.</text>
</comment>
<dbReference type="InterPro" id="IPR050108">
    <property type="entry name" value="CDK"/>
</dbReference>
<dbReference type="PANTHER" id="PTHR24056">
    <property type="entry name" value="CELL DIVISION PROTEIN KINASE"/>
    <property type="match status" value="1"/>
</dbReference>
<dbReference type="FunFam" id="1.10.510.10:FF:000611">
    <property type="entry name" value="CMGC family protein kinase"/>
    <property type="match status" value="1"/>
</dbReference>
<sequence length="784" mass="87819">MQDDGSSITGALYGSQYNKAWVENKTNIGPPVILSNDTMHVTDRRRAVRLLPRKKQHQLPLTESAPPSDEMLQSTGQLNGLDSANCGPNMLDGLTHSNHTTNRVRQNADSSTRSTTDSTYAAPVKTFQILPNGSVVTEASQKPQIVNASPNRISIYKVNNSVENENRPGFILSSERDMSDGSGSINSAFQGQDLRHYMESFKNRLPMKTVKLFMFQIFRALEFCHASRILHRDLKPQNLLITKNQELKLADFGLARAKSIPTKTYSNEVATLWYRPPDVLLGDRNYSGHIDIWGAGCILYEMATGRTPFPGDSKENQIKIIFEKLGIPPESYWPGLRQNEKFQQLVLSPDPNRTVSTPTNYSPSITNEITEEVRKFTKHLRTTLNETMNRLDGTGLDLLTECLHLLGSRRITAADALVHPYFDGILPKGVRVQDLSPEQSVVTFHEERNHPAPTRHKNDSSQRNFGLRKQLARSMEDVRVVDNSNQSEAYRKASSLQRLLRANSRSTLSMLPQTDSDRASTAENSKYQESSKNGEGERSRDEYSIGKPASPGARSRSNHSSLSKSNGRHVTFEVVGYHESPYKNVTVLRQPYEKKPTDQNRIGHVRTKKLWFSFSHLTLKSSADTPVPVRSLNPKISPSSSIANSRGKNFENLSKPSVVITNGRPSSEEADIIQNSRHFGTAEKSRPNGLTRSHSPIIMTIDRPHRPVKSYTTGKFEPTNRSSLKTIPVHLNNQVPSYVRVRNTTEQKQTSFASEIDTDQSTSTDDPSHMTLDGALAMLDRICQ</sequence>
<dbReference type="Gene3D" id="1.10.510.10">
    <property type="entry name" value="Transferase(Phosphotransferase) domain 1"/>
    <property type="match status" value="1"/>
</dbReference>
<evidence type="ECO:0000256" key="4">
    <source>
        <dbReference type="ARBA" id="ARBA00022741"/>
    </source>
</evidence>
<evidence type="ECO:0000256" key="5">
    <source>
        <dbReference type="ARBA" id="ARBA00022777"/>
    </source>
</evidence>
<dbReference type="InterPro" id="IPR000719">
    <property type="entry name" value="Prot_kinase_dom"/>
</dbReference>
<feature type="region of interest" description="Disordered" evidence="7">
    <location>
        <begin position="53"/>
        <end position="73"/>
    </location>
</feature>
<dbReference type="EMBL" id="LUCM01011362">
    <property type="protein sequence ID" value="KAA0184090.1"/>
    <property type="molecule type" value="Genomic_DNA"/>
</dbReference>
<dbReference type="Proteomes" id="UP000728185">
    <property type="component" value="Unassembled WGS sequence"/>
</dbReference>
<evidence type="ECO:0000256" key="3">
    <source>
        <dbReference type="ARBA" id="ARBA00022679"/>
    </source>
</evidence>
<evidence type="ECO:0000256" key="1">
    <source>
        <dbReference type="ARBA" id="ARBA00006485"/>
    </source>
</evidence>
<dbReference type="GO" id="GO:0005634">
    <property type="term" value="C:nucleus"/>
    <property type="evidence" value="ECO:0007669"/>
    <property type="project" value="TreeGrafter"/>
</dbReference>
<keyword evidence="5 9" id="KW-0418">Kinase</keyword>
<dbReference type="InterPro" id="IPR008271">
    <property type="entry name" value="Ser/Thr_kinase_AS"/>
</dbReference>
<feature type="compositionally biased region" description="Polar residues" evidence="7">
    <location>
        <begin position="504"/>
        <end position="514"/>
    </location>
</feature>
<feature type="compositionally biased region" description="Basic and acidic residues" evidence="7">
    <location>
        <begin position="532"/>
        <end position="544"/>
    </location>
</feature>
<dbReference type="PANTHER" id="PTHR24056:SF246">
    <property type="entry name" value="ECDYSONE-INDUCED PROTEIN 63E, ISOFORM N"/>
    <property type="match status" value="1"/>
</dbReference>
<evidence type="ECO:0000256" key="2">
    <source>
        <dbReference type="ARBA" id="ARBA00022527"/>
    </source>
</evidence>
<feature type="compositionally biased region" description="Polar residues" evidence="7">
    <location>
        <begin position="521"/>
        <end position="531"/>
    </location>
</feature>
<dbReference type="SMART" id="SM00220">
    <property type="entry name" value="S_TKc"/>
    <property type="match status" value="1"/>
</dbReference>
<reference evidence="9" key="1">
    <citation type="submission" date="2019-05" db="EMBL/GenBank/DDBJ databases">
        <title>Annotation for the trematode Fasciolopsis buski.</title>
        <authorList>
            <person name="Choi Y.-J."/>
        </authorList>
    </citation>
    <scope>NUCLEOTIDE SEQUENCE</scope>
    <source>
        <strain evidence="9">HT</strain>
        <tissue evidence="9">Whole worm</tissue>
    </source>
</reference>